<dbReference type="InterPro" id="IPR000595">
    <property type="entry name" value="cNMP-bd_dom"/>
</dbReference>
<accession>A0A917HS68</accession>
<dbReference type="GO" id="GO:0006355">
    <property type="term" value="P:regulation of DNA-templated transcription"/>
    <property type="evidence" value="ECO:0007669"/>
    <property type="project" value="InterPro"/>
</dbReference>
<feature type="domain" description="Cyclic nucleotide-binding" evidence="7">
    <location>
        <begin position="141"/>
        <end position="244"/>
    </location>
</feature>
<proteinExistence type="predicted"/>
<dbReference type="Gene3D" id="2.60.120.10">
    <property type="entry name" value="Jelly Rolls"/>
    <property type="match status" value="1"/>
</dbReference>
<keyword evidence="2" id="KW-0902">Two-component regulatory system</keyword>
<dbReference type="InterPro" id="IPR011006">
    <property type="entry name" value="CheY-like_superfamily"/>
</dbReference>
<dbReference type="PRINTS" id="PR00034">
    <property type="entry name" value="HTHCRP"/>
</dbReference>
<dbReference type="GO" id="GO:0032993">
    <property type="term" value="C:protein-DNA complex"/>
    <property type="evidence" value="ECO:0007669"/>
    <property type="project" value="TreeGrafter"/>
</dbReference>
<keyword evidence="3" id="KW-0805">Transcription regulation</keyword>
<dbReference type="SMART" id="SM00100">
    <property type="entry name" value="cNMP"/>
    <property type="match status" value="1"/>
</dbReference>
<dbReference type="PROSITE" id="PS51063">
    <property type="entry name" value="HTH_CRP_2"/>
    <property type="match status" value="1"/>
</dbReference>
<dbReference type="PROSITE" id="PS50110">
    <property type="entry name" value="RESPONSE_REGULATORY"/>
    <property type="match status" value="1"/>
</dbReference>
<dbReference type="InterPro" id="IPR039420">
    <property type="entry name" value="WalR-like"/>
</dbReference>
<evidence type="ECO:0000259" key="7">
    <source>
        <dbReference type="PROSITE" id="PS50042"/>
    </source>
</evidence>
<dbReference type="InterPro" id="IPR001789">
    <property type="entry name" value="Sig_transdc_resp-reg_receiver"/>
</dbReference>
<dbReference type="SMART" id="SM00419">
    <property type="entry name" value="HTH_CRP"/>
    <property type="match status" value="1"/>
</dbReference>
<reference evidence="10" key="1">
    <citation type="journal article" date="2014" name="Int. J. Syst. Evol. Microbiol.">
        <title>Complete genome sequence of Corynebacterium casei LMG S-19264T (=DSM 44701T), isolated from a smear-ripened cheese.</title>
        <authorList>
            <consortium name="US DOE Joint Genome Institute (JGI-PGF)"/>
            <person name="Walter F."/>
            <person name="Albersmeier A."/>
            <person name="Kalinowski J."/>
            <person name="Ruckert C."/>
        </authorList>
    </citation>
    <scope>NUCLEOTIDE SEQUENCE</scope>
    <source>
        <strain evidence="10">CGMCC 1.12195</strain>
    </source>
</reference>
<dbReference type="Proteomes" id="UP000660862">
    <property type="component" value="Unassembled WGS sequence"/>
</dbReference>
<dbReference type="GO" id="GO:0000156">
    <property type="term" value="F:phosphorelay response regulator activity"/>
    <property type="evidence" value="ECO:0007669"/>
    <property type="project" value="TreeGrafter"/>
</dbReference>
<feature type="modified residue" description="4-aspartylphosphate" evidence="6">
    <location>
        <position position="56"/>
    </location>
</feature>
<keyword evidence="11" id="KW-1185">Reference proteome</keyword>
<keyword evidence="5" id="KW-0804">Transcription</keyword>
<evidence type="ECO:0000256" key="4">
    <source>
        <dbReference type="ARBA" id="ARBA00023125"/>
    </source>
</evidence>
<gene>
    <name evidence="10" type="ORF">GCM10007415_21910</name>
</gene>
<dbReference type="InterPro" id="IPR036388">
    <property type="entry name" value="WH-like_DNA-bd_sf"/>
</dbReference>
<comment type="caution">
    <text evidence="10">The sequence shown here is derived from an EMBL/GenBank/DDBJ whole genome shotgun (WGS) entry which is preliminary data.</text>
</comment>
<evidence type="ECO:0000313" key="10">
    <source>
        <dbReference type="EMBL" id="GGG87676.1"/>
    </source>
</evidence>
<dbReference type="InterPro" id="IPR012318">
    <property type="entry name" value="HTH_CRP"/>
</dbReference>
<dbReference type="Gene3D" id="3.40.50.2300">
    <property type="match status" value="1"/>
</dbReference>
<evidence type="ECO:0000256" key="2">
    <source>
        <dbReference type="ARBA" id="ARBA00023012"/>
    </source>
</evidence>
<dbReference type="EMBL" id="BMER01000001">
    <property type="protein sequence ID" value="GGG87676.1"/>
    <property type="molecule type" value="Genomic_DNA"/>
</dbReference>
<reference evidence="10" key="2">
    <citation type="submission" date="2020-09" db="EMBL/GenBank/DDBJ databases">
        <authorList>
            <person name="Sun Q."/>
            <person name="Zhou Y."/>
        </authorList>
    </citation>
    <scope>NUCLEOTIDE SEQUENCE</scope>
    <source>
        <strain evidence="10">CGMCC 1.12195</strain>
    </source>
</reference>
<feature type="domain" description="Response regulatory" evidence="8">
    <location>
        <begin position="7"/>
        <end position="123"/>
    </location>
</feature>
<name>A0A917HS68_9SPHI</name>
<evidence type="ECO:0000256" key="3">
    <source>
        <dbReference type="ARBA" id="ARBA00023015"/>
    </source>
</evidence>
<protein>
    <submittedName>
        <fullName evidence="10">Transcriptional regulator</fullName>
    </submittedName>
</protein>
<sequence>MAAKKTTILIIEDNDDIREGTKEILELTGYEVYTASEGKTGVDLALKHLPDVILCDIMMPELDGFGVLYMLSKHQQASTIPFIFMTAKAERADMRKAMELGADDYLTKPFDDIELLNAIETRLKKRKQLESESINLKNLYLSEEEQDILLQELVQRSRLKTYKKKQAVYEEGDTPLYVYFVKTGKVRRFLHYLDGRELATDIHAEGSFFGYGAVLLQQQYTDNAETLEHAELALIERDNFFELLYRKPGIASKFIKLLSGNIRGKEAQLLAFAYDSVRKRVANALIHVADKTLSGVIADECLIRISRDDLASLAGTANETISRMLADFKDEKLIAKEGNAIRVLSLNKLRHIKQ</sequence>
<keyword evidence="1 6" id="KW-0597">Phosphoprotein</keyword>
<dbReference type="Gene3D" id="1.10.10.10">
    <property type="entry name" value="Winged helix-like DNA-binding domain superfamily/Winged helix DNA-binding domain"/>
    <property type="match status" value="1"/>
</dbReference>
<evidence type="ECO:0000313" key="11">
    <source>
        <dbReference type="Proteomes" id="UP000660862"/>
    </source>
</evidence>
<dbReference type="SMART" id="SM00448">
    <property type="entry name" value="REC"/>
    <property type="match status" value="1"/>
</dbReference>
<dbReference type="RefSeq" id="WP_188505898.1">
    <property type="nucleotide sequence ID" value="NZ_BMER01000001.1"/>
</dbReference>
<dbReference type="InterPro" id="IPR036390">
    <property type="entry name" value="WH_DNA-bd_sf"/>
</dbReference>
<keyword evidence="4" id="KW-0238">DNA-binding</keyword>
<evidence type="ECO:0000259" key="8">
    <source>
        <dbReference type="PROSITE" id="PS50110"/>
    </source>
</evidence>
<organism evidence="10 11">
    <name type="scientific">Parapedobacter pyrenivorans</name>
    <dbReference type="NCBI Taxonomy" id="1305674"/>
    <lineage>
        <taxon>Bacteria</taxon>
        <taxon>Pseudomonadati</taxon>
        <taxon>Bacteroidota</taxon>
        <taxon>Sphingobacteriia</taxon>
        <taxon>Sphingobacteriales</taxon>
        <taxon>Sphingobacteriaceae</taxon>
        <taxon>Parapedobacter</taxon>
    </lineage>
</organism>
<dbReference type="GO" id="GO:0005829">
    <property type="term" value="C:cytosol"/>
    <property type="evidence" value="ECO:0007669"/>
    <property type="project" value="TreeGrafter"/>
</dbReference>
<dbReference type="AlphaFoldDB" id="A0A917HS68"/>
<dbReference type="Pfam" id="PF00027">
    <property type="entry name" value="cNMP_binding"/>
    <property type="match status" value="1"/>
</dbReference>
<dbReference type="Pfam" id="PF00072">
    <property type="entry name" value="Response_reg"/>
    <property type="match status" value="1"/>
</dbReference>
<dbReference type="PROSITE" id="PS50042">
    <property type="entry name" value="CNMP_BINDING_3"/>
    <property type="match status" value="1"/>
</dbReference>
<evidence type="ECO:0000256" key="5">
    <source>
        <dbReference type="ARBA" id="ARBA00023163"/>
    </source>
</evidence>
<dbReference type="SUPFAM" id="SSF46785">
    <property type="entry name" value="Winged helix' DNA-binding domain"/>
    <property type="match status" value="1"/>
</dbReference>
<dbReference type="SUPFAM" id="SSF52172">
    <property type="entry name" value="CheY-like"/>
    <property type="match status" value="1"/>
</dbReference>
<evidence type="ECO:0000256" key="6">
    <source>
        <dbReference type="PROSITE-ProRule" id="PRU00169"/>
    </source>
</evidence>
<dbReference type="InterPro" id="IPR018490">
    <property type="entry name" value="cNMP-bd_dom_sf"/>
</dbReference>
<evidence type="ECO:0000259" key="9">
    <source>
        <dbReference type="PROSITE" id="PS51063"/>
    </source>
</evidence>
<dbReference type="InterPro" id="IPR014710">
    <property type="entry name" value="RmlC-like_jellyroll"/>
</dbReference>
<dbReference type="SUPFAM" id="SSF51206">
    <property type="entry name" value="cAMP-binding domain-like"/>
    <property type="match status" value="1"/>
</dbReference>
<feature type="domain" description="HTH crp-type" evidence="9">
    <location>
        <begin position="275"/>
        <end position="347"/>
    </location>
</feature>
<dbReference type="CDD" id="cd00038">
    <property type="entry name" value="CAP_ED"/>
    <property type="match status" value="1"/>
</dbReference>
<dbReference type="PANTHER" id="PTHR48111">
    <property type="entry name" value="REGULATOR OF RPOS"/>
    <property type="match status" value="1"/>
</dbReference>
<dbReference type="PANTHER" id="PTHR48111:SF1">
    <property type="entry name" value="TWO-COMPONENT RESPONSE REGULATOR ORR33"/>
    <property type="match status" value="1"/>
</dbReference>
<evidence type="ECO:0000256" key="1">
    <source>
        <dbReference type="ARBA" id="ARBA00022553"/>
    </source>
</evidence>
<dbReference type="CDD" id="cd17574">
    <property type="entry name" value="REC_OmpR"/>
    <property type="match status" value="1"/>
</dbReference>
<dbReference type="Pfam" id="PF13545">
    <property type="entry name" value="HTH_Crp_2"/>
    <property type="match status" value="1"/>
</dbReference>
<dbReference type="GO" id="GO:0000976">
    <property type="term" value="F:transcription cis-regulatory region binding"/>
    <property type="evidence" value="ECO:0007669"/>
    <property type="project" value="TreeGrafter"/>
</dbReference>